<gene>
    <name evidence="8" type="ORF">UFOPK3204_01616</name>
    <name evidence="9" type="ORF">UFOPK4043_01112</name>
</gene>
<dbReference type="PANTHER" id="PTHR33653:SF1">
    <property type="entry name" value="RIBONUCLEASE VAPC2"/>
    <property type="match status" value="1"/>
</dbReference>
<reference evidence="8" key="1">
    <citation type="submission" date="2020-05" db="EMBL/GenBank/DDBJ databases">
        <authorList>
            <person name="Chiriac C."/>
            <person name="Salcher M."/>
            <person name="Ghai R."/>
            <person name="Kavagutti S V."/>
        </authorList>
    </citation>
    <scope>NUCLEOTIDE SEQUENCE</scope>
</reference>
<dbReference type="Pfam" id="PF01850">
    <property type="entry name" value="PIN"/>
    <property type="match status" value="1"/>
</dbReference>
<evidence type="ECO:0000256" key="4">
    <source>
        <dbReference type="ARBA" id="ARBA00022801"/>
    </source>
</evidence>
<dbReference type="InterPro" id="IPR002716">
    <property type="entry name" value="PIN_dom"/>
</dbReference>
<dbReference type="GO" id="GO:0046872">
    <property type="term" value="F:metal ion binding"/>
    <property type="evidence" value="ECO:0007669"/>
    <property type="project" value="UniProtKB-KW"/>
</dbReference>
<organism evidence="8">
    <name type="scientific">freshwater metagenome</name>
    <dbReference type="NCBI Taxonomy" id="449393"/>
    <lineage>
        <taxon>unclassified sequences</taxon>
        <taxon>metagenomes</taxon>
        <taxon>ecological metagenomes</taxon>
    </lineage>
</organism>
<dbReference type="GO" id="GO:0004518">
    <property type="term" value="F:nuclease activity"/>
    <property type="evidence" value="ECO:0007669"/>
    <property type="project" value="UniProtKB-KW"/>
</dbReference>
<accession>A0A6J7APL3</accession>
<keyword evidence="2" id="KW-0540">Nuclease</keyword>
<keyword evidence="5" id="KW-0460">Magnesium</keyword>
<evidence type="ECO:0000256" key="1">
    <source>
        <dbReference type="ARBA" id="ARBA00001946"/>
    </source>
</evidence>
<keyword evidence="4" id="KW-0378">Hydrolase</keyword>
<dbReference type="GO" id="GO:0016787">
    <property type="term" value="F:hydrolase activity"/>
    <property type="evidence" value="ECO:0007669"/>
    <property type="project" value="UniProtKB-KW"/>
</dbReference>
<evidence type="ECO:0000256" key="6">
    <source>
        <dbReference type="ARBA" id="ARBA00038093"/>
    </source>
</evidence>
<dbReference type="PANTHER" id="PTHR33653">
    <property type="entry name" value="RIBONUCLEASE VAPC2"/>
    <property type="match status" value="1"/>
</dbReference>
<dbReference type="AlphaFoldDB" id="A0A6J7APL3"/>
<dbReference type="EMBL" id="CAFBPA010000174">
    <property type="protein sequence ID" value="CAB5012191.1"/>
    <property type="molecule type" value="Genomic_DNA"/>
</dbReference>
<evidence type="ECO:0000256" key="2">
    <source>
        <dbReference type="ARBA" id="ARBA00022722"/>
    </source>
</evidence>
<evidence type="ECO:0000313" key="9">
    <source>
        <dbReference type="EMBL" id="CAB5012191.1"/>
    </source>
</evidence>
<proteinExistence type="inferred from homology"/>
<dbReference type="SUPFAM" id="SSF88723">
    <property type="entry name" value="PIN domain-like"/>
    <property type="match status" value="1"/>
</dbReference>
<evidence type="ECO:0000313" key="8">
    <source>
        <dbReference type="EMBL" id="CAB4834912.1"/>
    </source>
</evidence>
<protein>
    <submittedName>
        <fullName evidence="8">Unannotated protein</fullName>
    </submittedName>
</protein>
<feature type="domain" description="PIN" evidence="7">
    <location>
        <begin position="6"/>
        <end position="123"/>
    </location>
</feature>
<sequence length="137" mass="14600">MITTAIDSNILIDILFNDQEFAADSAAALTSSSMQGAVVICSVVIAEVAGYFPQAEAAQKFFSGIDAGITALDTKGAISAGQIWRHRSQKDRTRILPDYIVAAHAVEFADRLLTRDAGFTRMKVPGLVVVSPESLLA</sequence>
<evidence type="ECO:0000259" key="7">
    <source>
        <dbReference type="Pfam" id="PF01850"/>
    </source>
</evidence>
<keyword evidence="3" id="KW-0479">Metal-binding</keyword>
<comment type="cofactor">
    <cofactor evidence="1">
        <name>Mg(2+)</name>
        <dbReference type="ChEBI" id="CHEBI:18420"/>
    </cofactor>
</comment>
<evidence type="ECO:0000256" key="3">
    <source>
        <dbReference type="ARBA" id="ARBA00022723"/>
    </source>
</evidence>
<name>A0A6J7APL3_9ZZZZ</name>
<dbReference type="InterPro" id="IPR050556">
    <property type="entry name" value="Type_II_TA_system_RNase"/>
</dbReference>
<evidence type="ECO:0000256" key="5">
    <source>
        <dbReference type="ARBA" id="ARBA00022842"/>
    </source>
</evidence>
<comment type="similarity">
    <text evidence="6">Belongs to the PINc/VapC protein family.</text>
</comment>
<dbReference type="InterPro" id="IPR029060">
    <property type="entry name" value="PIN-like_dom_sf"/>
</dbReference>
<dbReference type="EMBL" id="CAFABK010000109">
    <property type="protein sequence ID" value="CAB4834912.1"/>
    <property type="molecule type" value="Genomic_DNA"/>
</dbReference>
<dbReference type="Gene3D" id="3.40.50.1010">
    <property type="entry name" value="5'-nuclease"/>
    <property type="match status" value="1"/>
</dbReference>